<evidence type="ECO:0000256" key="1">
    <source>
        <dbReference type="ARBA" id="ARBA00006274"/>
    </source>
</evidence>
<evidence type="ECO:0000313" key="5">
    <source>
        <dbReference type="Proteomes" id="UP000663854"/>
    </source>
</evidence>
<feature type="compositionally biased region" description="Polar residues" evidence="2">
    <location>
        <begin position="1"/>
        <end position="21"/>
    </location>
</feature>
<evidence type="ECO:0000256" key="2">
    <source>
        <dbReference type="SAM" id="MobiDB-lite"/>
    </source>
</evidence>
<feature type="domain" description="Class II aldolase/adducin N-terminal" evidence="3">
    <location>
        <begin position="135"/>
        <end position="317"/>
    </location>
</feature>
<dbReference type="GO" id="GO:0005886">
    <property type="term" value="C:plasma membrane"/>
    <property type="evidence" value="ECO:0007669"/>
    <property type="project" value="UniProtKB-SubCell"/>
</dbReference>
<dbReference type="SUPFAM" id="SSF53639">
    <property type="entry name" value="AraD/HMP-PK domain-like"/>
    <property type="match status" value="1"/>
</dbReference>
<dbReference type="InterPro" id="IPR051017">
    <property type="entry name" value="Aldolase-II_Adducin_sf"/>
</dbReference>
<dbReference type="GO" id="GO:0005856">
    <property type="term" value="C:cytoskeleton"/>
    <property type="evidence" value="ECO:0007669"/>
    <property type="project" value="TreeGrafter"/>
</dbReference>
<protein>
    <recommendedName>
        <fullName evidence="3">Class II aldolase/adducin N-terminal domain-containing protein</fullName>
    </recommendedName>
</protein>
<feature type="non-terminal residue" evidence="4">
    <location>
        <position position="1"/>
    </location>
</feature>
<feature type="region of interest" description="Disordered" evidence="2">
    <location>
        <begin position="405"/>
        <end position="432"/>
    </location>
</feature>
<dbReference type="PANTHER" id="PTHR10672:SF3">
    <property type="entry name" value="PROTEIN HU-LI TAI SHAO"/>
    <property type="match status" value="1"/>
</dbReference>
<gene>
    <name evidence="4" type="ORF">PYM288_LOCUS12860</name>
</gene>
<evidence type="ECO:0000313" key="4">
    <source>
        <dbReference type="EMBL" id="CAF0966085.1"/>
    </source>
</evidence>
<organism evidence="4 5">
    <name type="scientific">Rotaria sordida</name>
    <dbReference type="NCBI Taxonomy" id="392033"/>
    <lineage>
        <taxon>Eukaryota</taxon>
        <taxon>Metazoa</taxon>
        <taxon>Spiralia</taxon>
        <taxon>Gnathifera</taxon>
        <taxon>Rotifera</taxon>
        <taxon>Eurotatoria</taxon>
        <taxon>Bdelloidea</taxon>
        <taxon>Philodinida</taxon>
        <taxon>Philodinidae</taxon>
        <taxon>Rotaria</taxon>
    </lineage>
</organism>
<feature type="compositionally biased region" description="Basic and acidic residues" evidence="2">
    <location>
        <begin position="27"/>
        <end position="43"/>
    </location>
</feature>
<name>A0A814E9I1_9BILA</name>
<comment type="caution">
    <text evidence="4">The sequence shown here is derived from an EMBL/GenBank/DDBJ whole genome shotgun (WGS) entry which is preliminary data.</text>
</comment>
<dbReference type="NCBIfam" id="NF005451">
    <property type="entry name" value="PRK07044.1"/>
    <property type="match status" value="1"/>
</dbReference>
<feature type="region of interest" description="Disordered" evidence="2">
    <location>
        <begin position="583"/>
        <end position="604"/>
    </location>
</feature>
<dbReference type="PANTHER" id="PTHR10672">
    <property type="entry name" value="ADDUCIN"/>
    <property type="match status" value="1"/>
</dbReference>
<dbReference type="InterPro" id="IPR001303">
    <property type="entry name" value="Aldolase_II/adducin_N"/>
</dbReference>
<sequence>MRTATNGTHSESPVKNPTHTQADNDDEYRRELERPADVKEDMRQMGQRQRVTMILNSREFRDELEAIITDALKHGPHPASLIALQQISELLLPHTSRWTTVSSLSRTGGSVIVPINDIRGIDSTNYSKSERLLRCKLASLYRLIDLFGWSQGIYNHITARINQEQEHFLINPFGMMYHEVTGSGLVKVDIAGNIIDPGSTTYGINRAGYTLHSAIHKARPDIKCIVHLHTPAVAAVSAMKCGLLPLSQDALFCGKISYHDYRGILIEDDVKKLLVEDLGPINKVMILRNHGFVACGETIEEAWKYAFNVINACEVQVRAAPIGIDQLYLPSNEQQKRIADVLQGNINEATEDKKWKIGELEFECLMRILDNAGFRTGYVYRQPLIRTIDKSATFKDIEVPPAASSATSFVDVGQTQPEAYSPSRQAQRTTEWRNSPNAYLKQEIEETGTPNPKKVTKWVPDTGLKHSTPIKIDTKHQFAPSNVDPKELKIHQKQIKEDRFNEKVSAGYQSKILENVGWEDVSQMKDPHQTSSEPIVVVGAASKGIIKRDQQNNAGVYKSYYGQNPFAHMDNDEIEKYKREVEQNQMREQGGDSQYDEQVDSQNTSTIGREDTKILYEDLDLDIDSCTQYLIDFIFDKIEFDKQKQYIIIYYHNQMLKIKNLTQKFLQPTSKKLRLTSNKTSTLDSSIKTIDEEQVTIVTQWLDQLNRQNFITITEQNDIVILPSGEDDEQQILINHDDVDKYMENKLKISKATDEPELIIMNDIARILLLYNYVQYSSGHLTYGTQRIALDRNELLWLRSIIRGVRIHEQNRETEVDLFDGEHTQVLRLPFEHMLPTNDRNSVANYLFENGTVRYDIDTGNYAYRYVQPDIPLEDDIDSPERIGQRQILSSHIRHIHVDEDKKRIELEFIHDQNHRLQLPSRWYHQAAAHGFDRSYIIDMLLANGGTIDHDTFIFNGQSYSLQVPRVLSTSSTIPTANLQTLKLSTKEKQNLIENYVEFINKQDGIKRDNTNNLLLLENETDGSQLYLTPEHSQFIHQNKYRRQDVAYLLNKHGQIKQDEFDNWLLYYNNQYVQFPPSIIPPPSTTTNKANVIRSLGQRFIRPTPSTINEDDKEFRARLAQETKNEFIERYHATINYMYHHNLIACNKRLKLVKLHFSNQTLIIPMDHLRSIIDTRILNSTIDNQLPFQSQQLSEWLLENSDTISNTREGYIQLTHKNKIYNFPLINPNQLKSQSTLSAIVPRYGLTSREPTLLSKIDLTTSDNQIRCANHLLERLDELGCINIDNDTRTLILSMTPDKQQKLIINNPQLPVTRQTLTDYLINRGRFVLNSDRKDIEYRHYDDGRIYRFTSFIRDWNNVFDETYDQRTVRILGEILSLNGRFLQRADRQIIISLRNGERFIIPSDIGSQLIGPVNGQTIARLLFEYADDIQEEQDGKYLIITLGNQTLRLQQQKQLMSTGQISTITPAKSTIDPKLKLLFPFNKSLRQITKTPSTSTLNIQPPDASNGYAIDPLLMLANYIYRAGSIYQDDLGRLVIKMDEHEIVVPRIEAINAIETINTSPHRTGTIIARLIDRIGKVQSNKAGGLIITIGRSSFELPKEIIDRANQLHRETIDIEHDLPICDQDIVQTGLNGSMTLAGRHNRQPTGPALLPLLRLSKSVGSLSTSTIGHPWFTDDQQMLYTKDGRGDARYLNLDNYPLSWQKQTHKHGVGCEV</sequence>
<reference evidence="4" key="1">
    <citation type="submission" date="2021-02" db="EMBL/GenBank/DDBJ databases">
        <authorList>
            <person name="Nowell W R."/>
        </authorList>
    </citation>
    <scope>NUCLEOTIDE SEQUENCE</scope>
</reference>
<dbReference type="InterPro" id="IPR036409">
    <property type="entry name" value="Aldolase_II/adducin_N_sf"/>
</dbReference>
<dbReference type="GO" id="GO:0014069">
    <property type="term" value="C:postsynaptic density"/>
    <property type="evidence" value="ECO:0007669"/>
    <property type="project" value="TreeGrafter"/>
</dbReference>
<evidence type="ECO:0000259" key="3">
    <source>
        <dbReference type="SMART" id="SM01007"/>
    </source>
</evidence>
<dbReference type="SMART" id="SM01007">
    <property type="entry name" value="Aldolase_II"/>
    <property type="match status" value="1"/>
</dbReference>
<dbReference type="Gene3D" id="3.40.225.10">
    <property type="entry name" value="Class II aldolase/adducin N-terminal domain"/>
    <property type="match status" value="1"/>
</dbReference>
<dbReference type="Pfam" id="PF00596">
    <property type="entry name" value="Aldolase_II"/>
    <property type="match status" value="1"/>
</dbReference>
<dbReference type="FunFam" id="3.40.225.10:FF:000013">
    <property type="entry name" value="Class II aldolase"/>
    <property type="match status" value="1"/>
</dbReference>
<dbReference type="Proteomes" id="UP000663854">
    <property type="component" value="Unassembled WGS sequence"/>
</dbReference>
<dbReference type="EMBL" id="CAJNOH010000247">
    <property type="protein sequence ID" value="CAF0966085.1"/>
    <property type="molecule type" value="Genomic_DNA"/>
</dbReference>
<proteinExistence type="inferred from homology"/>
<dbReference type="GO" id="GO:0051015">
    <property type="term" value="F:actin filament binding"/>
    <property type="evidence" value="ECO:0007669"/>
    <property type="project" value="TreeGrafter"/>
</dbReference>
<comment type="similarity">
    <text evidence="1">Belongs to the aldolase class II family. Adducin subfamily.</text>
</comment>
<accession>A0A814E9I1</accession>
<feature type="region of interest" description="Disordered" evidence="2">
    <location>
        <begin position="1"/>
        <end position="46"/>
    </location>
</feature>